<dbReference type="PANTHER" id="PTHR43679">
    <property type="entry name" value="OCTANOYLTRANSFERASE LIPM-RELATED"/>
    <property type="match status" value="1"/>
</dbReference>
<dbReference type="PANTHER" id="PTHR43679:SF2">
    <property type="entry name" value="OCTANOYL-[GCVH]:PROTEIN N-OCTANOYLTRANSFERASE"/>
    <property type="match status" value="1"/>
</dbReference>
<dbReference type="InterPro" id="IPR004143">
    <property type="entry name" value="BPL_LPL_catalytic"/>
</dbReference>
<organism evidence="2 3">
    <name type="scientific">Bythopirellula polymerisocia</name>
    <dbReference type="NCBI Taxonomy" id="2528003"/>
    <lineage>
        <taxon>Bacteria</taxon>
        <taxon>Pseudomonadati</taxon>
        <taxon>Planctomycetota</taxon>
        <taxon>Planctomycetia</taxon>
        <taxon>Pirellulales</taxon>
        <taxon>Lacipirellulaceae</taxon>
        <taxon>Bythopirellula</taxon>
    </lineage>
</organism>
<dbReference type="PROSITE" id="PS51733">
    <property type="entry name" value="BPL_LPL_CATALYTIC"/>
    <property type="match status" value="1"/>
</dbReference>
<dbReference type="AlphaFoldDB" id="A0A5C6CGB3"/>
<evidence type="ECO:0000313" key="3">
    <source>
        <dbReference type="Proteomes" id="UP000318437"/>
    </source>
</evidence>
<dbReference type="GO" id="GO:0033819">
    <property type="term" value="F:lipoyl(octanoyl) transferase activity"/>
    <property type="evidence" value="ECO:0007669"/>
    <property type="project" value="UniProtKB-EC"/>
</dbReference>
<dbReference type="Gene3D" id="3.30.930.10">
    <property type="entry name" value="Bira Bifunctional Protein, Domain 2"/>
    <property type="match status" value="1"/>
</dbReference>
<keyword evidence="3" id="KW-1185">Reference proteome</keyword>
<comment type="caution">
    <text evidence="2">The sequence shown here is derived from an EMBL/GenBank/DDBJ whole genome shotgun (WGS) entry which is preliminary data.</text>
</comment>
<dbReference type="EC" id="2.3.1.181" evidence="2"/>
<feature type="domain" description="BPL/LPL catalytic" evidence="1">
    <location>
        <begin position="13"/>
        <end position="212"/>
    </location>
</feature>
<dbReference type="Proteomes" id="UP000318437">
    <property type="component" value="Unassembled WGS sequence"/>
</dbReference>
<protein>
    <submittedName>
        <fullName evidence="2">Octanoyltransferase LipM</fullName>
        <ecNumber evidence="2">2.3.1.181</ecNumber>
    </submittedName>
</protein>
<dbReference type="SUPFAM" id="SSF55681">
    <property type="entry name" value="Class II aaRS and biotin synthetases"/>
    <property type="match status" value="1"/>
</dbReference>
<reference evidence="2 3" key="1">
    <citation type="submission" date="2019-02" db="EMBL/GenBank/DDBJ databases">
        <title>Deep-cultivation of Planctomycetes and their phenomic and genomic characterization uncovers novel biology.</title>
        <authorList>
            <person name="Wiegand S."/>
            <person name="Jogler M."/>
            <person name="Boedeker C."/>
            <person name="Pinto D."/>
            <person name="Vollmers J."/>
            <person name="Rivas-Marin E."/>
            <person name="Kohn T."/>
            <person name="Peeters S.H."/>
            <person name="Heuer A."/>
            <person name="Rast P."/>
            <person name="Oberbeckmann S."/>
            <person name="Bunk B."/>
            <person name="Jeske O."/>
            <person name="Meyerdierks A."/>
            <person name="Storesund J.E."/>
            <person name="Kallscheuer N."/>
            <person name="Luecker S."/>
            <person name="Lage O.M."/>
            <person name="Pohl T."/>
            <person name="Merkel B.J."/>
            <person name="Hornburger P."/>
            <person name="Mueller R.-W."/>
            <person name="Bruemmer F."/>
            <person name="Labrenz M."/>
            <person name="Spormann A.M."/>
            <person name="Op Den Camp H."/>
            <person name="Overmann J."/>
            <person name="Amann R."/>
            <person name="Jetten M.S.M."/>
            <person name="Mascher T."/>
            <person name="Medema M.H."/>
            <person name="Devos D.P."/>
            <person name="Kaster A.-K."/>
            <person name="Ovreas L."/>
            <person name="Rohde M."/>
            <person name="Galperin M.Y."/>
            <person name="Jogler C."/>
        </authorList>
    </citation>
    <scope>NUCLEOTIDE SEQUENCE [LARGE SCALE GENOMIC DNA]</scope>
    <source>
        <strain evidence="2 3">Pla144</strain>
    </source>
</reference>
<accession>A0A5C6CGB3</accession>
<keyword evidence="2" id="KW-0808">Transferase</keyword>
<dbReference type="EMBL" id="SJPS01000007">
    <property type="protein sequence ID" value="TWU22767.1"/>
    <property type="molecule type" value="Genomic_DNA"/>
</dbReference>
<dbReference type="Pfam" id="PF21948">
    <property type="entry name" value="LplA-B_cat"/>
    <property type="match status" value="1"/>
</dbReference>
<dbReference type="InterPro" id="IPR045864">
    <property type="entry name" value="aa-tRNA-synth_II/BPL/LPL"/>
</dbReference>
<evidence type="ECO:0000313" key="2">
    <source>
        <dbReference type="EMBL" id="TWU22767.1"/>
    </source>
</evidence>
<gene>
    <name evidence="2" type="primary">lipM</name>
    <name evidence="2" type="ORF">Pla144_42280</name>
</gene>
<keyword evidence="2" id="KW-0012">Acyltransferase</keyword>
<proteinExistence type="predicted"/>
<name>A0A5C6CGB3_9BACT</name>
<evidence type="ECO:0000259" key="1">
    <source>
        <dbReference type="PROSITE" id="PS51733"/>
    </source>
</evidence>
<dbReference type="InterPro" id="IPR050664">
    <property type="entry name" value="Octanoyltrans_LipM/LipL"/>
</dbReference>
<sequence length="242" mass="27206">MALDEALLRLAAEQRIATVRFYQWREPTLSLGYFQKLSDRERHPASLSAAVVRRQSGGGAILHDRELTYSISLPENHPLARNAQSLYNTVHETIATVMRRHVSFSNQIGLIAEESPTSEDNHFLCFERRAKGDIVYRVSAEPKNGKVNHKIVGSAQRRCRGAVLQHGSLLLEKSPLSPELAGLNDVCGTTFSPASLASELRTEIPRALGLKCSPGKICQEVRSRVESWYNEKYRNPQWTARR</sequence>